<keyword evidence="2" id="KW-1185">Reference proteome</keyword>
<dbReference type="AlphaFoldDB" id="A0A316TPQ2"/>
<comment type="caution">
    <text evidence="1">The sequence shown here is derived from an EMBL/GenBank/DDBJ whole genome shotgun (WGS) entry which is preliminary data.</text>
</comment>
<accession>A0A316TPQ2</accession>
<proteinExistence type="predicted"/>
<dbReference type="Proteomes" id="UP000245533">
    <property type="component" value="Unassembled WGS sequence"/>
</dbReference>
<gene>
    <name evidence="1" type="ORF">DDZ15_08705</name>
</gene>
<sequence length="70" mass="7812">MMIEKNAAAIIPCILLKIISEFSEKRSAGKGISGRTFFVLNRRGAENAKKVCDTQRDTGGRGRELFLFSY</sequence>
<evidence type="ECO:0000313" key="1">
    <source>
        <dbReference type="EMBL" id="PWN06587.1"/>
    </source>
</evidence>
<organism evidence="1 2">
    <name type="scientific">Rhodohalobacter mucosus</name>
    <dbReference type="NCBI Taxonomy" id="2079485"/>
    <lineage>
        <taxon>Bacteria</taxon>
        <taxon>Pseudomonadati</taxon>
        <taxon>Balneolota</taxon>
        <taxon>Balneolia</taxon>
        <taxon>Balneolales</taxon>
        <taxon>Balneolaceae</taxon>
        <taxon>Rhodohalobacter</taxon>
    </lineage>
</organism>
<protein>
    <submittedName>
        <fullName evidence="1">Uncharacterized protein</fullName>
    </submittedName>
</protein>
<name>A0A316TPQ2_9BACT</name>
<reference evidence="1 2" key="1">
    <citation type="submission" date="2018-05" db="EMBL/GenBank/DDBJ databases">
        <title>Rhodohalobacter halophilus gen. nov., sp. nov., a moderately halophilic member of the family Balneolaceae.</title>
        <authorList>
            <person name="Liu Z.-W."/>
        </authorList>
    </citation>
    <scope>NUCLEOTIDE SEQUENCE [LARGE SCALE GENOMIC DNA]</scope>
    <source>
        <strain evidence="1 2">8A47</strain>
    </source>
</reference>
<dbReference type="EMBL" id="QGGB01000006">
    <property type="protein sequence ID" value="PWN06587.1"/>
    <property type="molecule type" value="Genomic_DNA"/>
</dbReference>
<evidence type="ECO:0000313" key="2">
    <source>
        <dbReference type="Proteomes" id="UP000245533"/>
    </source>
</evidence>